<organism evidence="2 3">
    <name type="scientific">Hohenbuehelia grisea</name>
    <dbReference type="NCBI Taxonomy" id="104357"/>
    <lineage>
        <taxon>Eukaryota</taxon>
        <taxon>Fungi</taxon>
        <taxon>Dikarya</taxon>
        <taxon>Basidiomycota</taxon>
        <taxon>Agaricomycotina</taxon>
        <taxon>Agaricomycetes</taxon>
        <taxon>Agaricomycetidae</taxon>
        <taxon>Agaricales</taxon>
        <taxon>Pleurotineae</taxon>
        <taxon>Pleurotaceae</taxon>
        <taxon>Hohenbuehelia</taxon>
    </lineage>
</organism>
<dbReference type="InterPro" id="IPR036047">
    <property type="entry name" value="F-box-like_dom_sf"/>
</dbReference>
<dbReference type="SUPFAM" id="SSF81383">
    <property type="entry name" value="F-box domain"/>
    <property type="match status" value="1"/>
</dbReference>
<dbReference type="PROSITE" id="PS50181">
    <property type="entry name" value="FBOX"/>
    <property type="match status" value="1"/>
</dbReference>
<evidence type="ECO:0000313" key="2">
    <source>
        <dbReference type="EMBL" id="KAL0959674.1"/>
    </source>
</evidence>
<feature type="domain" description="F-box" evidence="1">
    <location>
        <begin position="8"/>
        <end position="54"/>
    </location>
</feature>
<proteinExistence type="predicted"/>
<dbReference type="Proteomes" id="UP001556367">
    <property type="component" value="Unassembled WGS sequence"/>
</dbReference>
<accession>A0ABR3JUV5</accession>
<evidence type="ECO:0000259" key="1">
    <source>
        <dbReference type="PROSITE" id="PS50181"/>
    </source>
</evidence>
<protein>
    <recommendedName>
        <fullName evidence="1">F-box domain-containing protein</fullName>
    </recommendedName>
</protein>
<gene>
    <name evidence="2" type="ORF">HGRIS_011373</name>
</gene>
<dbReference type="Pfam" id="PF12937">
    <property type="entry name" value="F-box-like"/>
    <property type="match status" value="1"/>
</dbReference>
<comment type="caution">
    <text evidence="2">The sequence shown here is derived from an EMBL/GenBank/DDBJ whole genome shotgun (WGS) entry which is preliminary data.</text>
</comment>
<reference evidence="3" key="1">
    <citation type="submission" date="2024-06" db="EMBL/GenBank/DDBJ databases">
        <title>Multi-omics analyses provide insights into the biosynthesis of the anticancer antibiotic pleurotin in Hohenbuehelia grisea.</title>
        <authorList>
            <person name="Weaver J.A."/>
            <person name="Alberti F."/>
        </authorList>
    </citation>
    <scope>NUCLEOTIDE SEQUENCE [LARGE SCALE GENOMIC DNA]</scope>
    <source>
        <strain evidence="3">T-177</strain>
    </source>
</reference>
<sequence length="500" mass="55912">MDHPYRSIGSLEDLPFDTLFQIFLYLQPRDVLSLRYCSKKLAEATAERTVWLSALRYFCFVHRICLATFPQEKLSTHRIEHIVTAPSRFVNTLLRGLPSDTIHPQATRIISHELTDVGFATLATGGRYLVTVSRSTPSIIGIWDLGFDVESILPREPMVTRVMNGAVYNVLTQPTPDGLGLLILTSTEVNSTFTPGFKQALLEIFEIYPHSSADLHLLSSWRLAGNHSPRFGRIHFSDQTVAVVTNLNHDASSCCILVWNYIENTAIRWFVTVNPYSPSPLLRQGDQLVVHDGYIAWMSNHSTTLWKIPSLHPRIPGSEVHVEQDVPSLQVGHSGQVIQYGHLPPRGSSTMRFDSIPIEQLPQKGFDHYQMLPSVSATGSLESNLRTETITCGFHSDRLFCGLGCSGAWVSEREMVVFAGDNAGYNVNVAAIRLSERSEDRFQEDKPGFFAASYLPAIPRPEGSLPNPIISGQINFAYCVVSGRVVFFEGRELRVVDYMD</sequence>
<evidence type="ECO:0000313" key="3">
    <source>
        <dbReference type="Proteomes" id="UP001556367"/>
    </source>
</evidence>
<dbReference type="EMBL" id="JASNQZ010000002">
    <property type="protein sequence ID" value="KAL0959674.1"/>
    <property type="molecule type" value="Genomic_DNA"/>
</dbReference>
<name>A0ABR3JUV5_9AGAR</name>
<keyword evidence="3" id="KW-1185">Reference proteome</keyword>
<dbReference type="InterPro" id="IPR001810">
    <property type="entry name" value="F-box_dom"/>
</dbReference>